<feature type="domain" description="Flagellar hook protein FlgE/F/G-like D1" evidence="7">
    <location>
        <begin position="80"/>
        <end position="144"/>
    </location>
</feature>
<dbReference type="InterPro" id="IPR001444">
    <property type="entry name" value="Flag_bb_rod_N"/>
</dbReference>
<dbReference type="PROSITE" id="PS00588">
    <property type="entry name" value="FLAGELLA_BB_ROD"/>
    <property type="match status" value="1"/>
</dbReference>
<dbReference type="InterPro" id="IPR020013">
    <property type="entry name" value="Flagellar_FlgE/F/G"/>
</dbReference>
<dbReference type="GO" id="GO:0071978">
    <property type="term" value="P:bacterial-type flagellum-dependent swarming motility"/>
    <property type="evidence" value="ECO:0007669"/>
    <property type="project" value="TreeGrafter"/>
</dbReference>
<dbReference type="SUPFAM" id="SSF117143">
    <property type="entry name" value="Flagellar hook protein flgE"/>
    <property type="match status" value="1"/>
</dbReference>
<dbReference type="InterPro" id="IPR010930">
    <property type="entry name" value="Flg_bb/hook_C_dom"/>
</dbReference>
<dbReference type="NCBIfam" id="NF009282">
    <property type="entry name" value="PRK12642.1"/>
    <property type="match status" value="1"/>
</dbReference>
<dbReference type="AlphaFoldDB" id="A0A934IL68"/>
<comment type="subcellular location">
    <subcellularLocation>
        <location evidence="1 4">Bacterial flagellum basal body</location>
    </subcellularLocation>
</comment>
<comment type="similarity">
    <text evidence="2 4">Belongs to the flagella basal body rod proteins family.</text>
</comment>
<evidence type="ECO:0000259" key="5">
    <source>
        <dbReference type="Pfam" id="PF00460"/>
    </source>
</evidence>
<comment type="caution">
    <text evidence="8">The sequence shown here is derived from an EMBL/GenBank/DDBJ whole genome shotgun (WGS) entry which is preliminary data.</text>
</comment>
<feature type="domain" description="Flagellar basal body rod protein N-terminal" evidence="5">
    <location>
        <begin position="6"/>
        <end position="35"/>
    </location>
</feature>
<dbReference type="InterPro" id="IPR053967">
    <property type="entry name" value="LlgE_F_G-like_D1"/>
</dbReference>
<proteinExistence type="inferred from homology"/>
<organism evidence="8 9">
    <name type="scientific">Acuticoccus mangrovi</name>
    <dbReference type="NCBI Taxonomy" id="2796142"/>
    <lineage>
        <taxon>Bacteria</taxon>
        <taxon>Pseudomonadati</taxon>
        <taxon>Pseudomonadota</taxon>
        <taxon>Alphaproteobacteria</taxon>
        <taxon>Hyphomicrobiales</taxon>
        <taxon>Amorphaceae</taxon>
        <taxon>Acuticoccus</taxon>
    </lineage>
</organism>
<dbReference type="Pfam" id="PF22692">
    <property type="entry name" value="LlgE_F_G_D1"/>
    <property type="match status" value="1"/>
</dbReference>
<keyword evidence="9" id="KW-1185">Reference proteome</keyword>
<evidence type="ECO:0000256" key="2">
    <source>
        <dbReference type="ARBA" id="ARBA00009677"/>
    </source>
</evidence>
<evidence type="ECO:0000256" key="4">
    <source>
        <dbReference type="RuleBase" id="RU362116"/>
    </source>
</evidence>
<dbReference type="GO" id="GO:0030694">
    <property type="term" value="C:bacterial-type flagellum basal body, rod"/>
    <property type="evidence" value="ECO:0007669"/>
    <property type="project" value="UniProtKB-UniRule"/>
</dbReference>
<evidence type="ECO:0000259" key="7">
    <source>
        <dbReference type="Pfam" id="PF22692"/>
    </source>
</evidence>
<evidence type="ECO:0000313" key="9">
    <source>
        <dbReference type="Proteomes" id="UP000609531"/>
    </source>
</evidence>
<protein>
    <recommendedName>
        <fullName evidence="4">Flagellar basal-body rod protein FlgF</fullName>
    </recommendedName>
</protein>
<dbReference type="PANTHER" id="PTHR30435:SF19">
    <property type="entry name" value="FLAGELLAR BASAL-BODY ROD PROTEIN FLGG"/>
    <property type="match status" value="1"/>
</dbReference>
<keyword evidence="3 4" id="KW-0975">Bacterial flagellum</keyword>
<dbReference type="EMBL" id="JAEKJA010000034">
    <property type="protein sequence ID" value="MBJ3778669.1"/>
    <property type="molecule type" value="Genomic_DNA"/>
</dbReference>
<reference evidence="8" key="1">
    <citation type="submission" date="2020-12" db="EMBL/GenBank/DDBJ databases">
        <title>Bacterial taxonomy.</title>
        <authorList>
            <person name="Pan X."/>
        </authorList>
    </citation>
    <scope>NUCLEOTIDE SEQUENCE</scope>
    <source>
        <strain evidence="8">B2012</strain>
    </source>
</reference>
<dbReference type="Proteomes" id="UP000609531">
    <property type="component" value="Unassembled WGS sequence"/>
</dbReference>
<dbReference type="InterPro" id="IPR012836">
    <property type="entry name" value="FlgF"/>
</dbReference>
<evidence type="ECO:0000313" key="8">
    <source>
        <dbReference type="EMBL" id="MBJ3778669.1"/>
    </source>
</evidence>
<sequence>MPSDVYVALSGLMAMEARLDTVANNIANMRTGGFRAEAVDFSTVLSDYGRDRVAFAESGGTFFDLSAGPVEETGNPLDVAIVGEGWFGIETPAGLAYTRDGRFTVTPEGDLTTMTGYGVVDEGGAPIAIDLAAGPVVIGADGRMSQAGRNVGVLGLFALGPEAGLKRYGDTALLVNVPGEPVVDRAANGVKQGFREGSNVNAIEFITEMIAIQRAFEYGNAVLNDRQQSMEQAVRVLGGD</sequence>
<keyword evidence="8" id="KW-0969">Cilium</keyword>
<dbReference type="InterPro" id="IPR037925">
    <property type="entry name" value="FlgE/F/G-like"/>
</dbReference>
<feature type="domain" description="Flagellar basal-body/hook protein C-terminal" evidence="6">
    <location>
        <begin position="191"/>
        <end position="231"/>
    </location>
</feature>
<keyword evidence="8" id="KW-0966">Cell projection</keyword>
<keyword evidence="8" id="KW-0282">Flagellum</keyword>
<dbReference type="InterPro" id="IPR019776">
    <property type="entry name" value="Flagellar_basal_body_rod_CS"/>
</dbReference>
<dbReference type="NCBIfam" id="TIGR02490">
    <property type="entry name" value="flgF"/>
    <property type="match status" value="1"/>
</dbReference>
<evidence type="ECO:0000259" key="6">
    <source>
        <dbReference type="Pfam" id="PF06429"/>
    </source>
</evidence>
<dbReference type="PANTHER" id="PTHR30435">
    <property type="entry name" value="FLAGELLAR PROTEIN"/>
    <property type="match status" value="1"/>
</dbReference>
<evidence type="ECO:0000256" key="1">
    <source>
        <dbReference type="ARBA" id="ARBA00004117"/>
    </source>
</evidence>
<accession>A0A934IL68</accession>
<dbReference type="NCBIfam" id="TIGR03506">
    <property type="entry name" value="FlgEFG_subfam"/>
    <property type="match status" value="1"/>
</dbReference>
<dbReference type="Pfam" id="PF00460">
    <property type="entry name" value="Flg_bb_rod"/>
    <property type="match status" value="1"/>
</dbReference>
<dbReference type="Pfam" id="PF06429">
    <property type="entry name" value="Flg_bbr_C"/>
    <property type="match status" value="1"/>
</dbReference>
<dbReference type="RefSeq" id="WP_198884573.1">
    <property type="nucleotide sequence ID" value="NZ_JAEKJA010000034.1"/>
</dbReference>
<name>A0A934IL68_9HYPH</name>
<gene>
    <name evidence="8" type="primary">flgF</name>
    <name evidence="8" type="ORF">JCR33_23415</name>
</gene>
<comment type="subunit">
    <text evidence="4">The basal body constitutes a major portion of the flagellar organelle and consists of five rings (E,L,P,S, and M) mounted on a central rod. The rod consists of about 26 subunits of FlgG in the distal portion, and FlgB, FlgC and FlgF are thought to build up the proximal portion of the rod with about 6 subunits each.</text>
</comment>
<evidence type="ECO:0000256" key="3">
    <source>
        <dbReference type="ARBA" id="ARBA00023143"/>
    </source>
</evidence>